<dbReference type="PANTHER" id="PTHR30043">
    <property type="entry name" value="PHOSPHONATES TRANSPORT SYSTEM PERMEASE PROTEIN"/>
    <property type="match status" value="1"/>
</dbReference>
<dbReference type="EMBL" id="JAMBPX010000001">
    <property type="protein sequence ID" value="MDG0858043.1"/>
    <property type="molecule type" value="Genomic_DNA"/>
</dbReference>
<feature type="transmembrane region" description="Helical" evidence="9">
    <location>
        <begin position="20"/>
        <end position="39"/>
    </location>
</feature>
<dbReference type="PANTHER" id="PTHR30043:SF1">
    <property type="entry name" value="ABC TRANSPORT SYSTEM PERMEASE PROTEIN P69"/>
    <property type="match status" value="1"/>
</dbReference>
<comment type="caution">
    <text evidence="11">The sequence shown here is derived from an EMBL/GenBank/DDBJ whole genome shotgun (WGS) entry which is preliminary data.</text>
</comment>
<reference evidence="11" key="1">
    <citation type="submission" date="2022-05" db="EMBL/GenBank/DDBJ databases">
        <title>Comparative genomics of Staphylococcus equorum isolates.</title>
        <authorList>
            <person name="Luelf R.H."/>
        </authorList>
    </citation>
    <scope>NUCLEOTIDE SEQUENCE</scope>
    <source>
        <strain evidence="11">TMW 2.2343</strain>
    </source>
</reference>
<keyword evidence="6 9" id="KW-1133">Transmembrane helix</keyword>
<feature type="transmembrane region" description="Helical" evidence="9">
    <location>
        <begin position="214"/>
        <end position="233"/>
    </location>
</feature>
<sequence length="268" mass="29835">MEKAHIQDINIIKKKHYRLITVSIVILILIGLASVVTQYNHLEGIASIPIGFSWLLSNMLFSSATLSNLPKVLSLLWDTILISFISSVVAAIFAVVFAILGSKVMAVNRFFMYTAKVIASISRNIPVVAWALILVVSFGTNAATGFLALFFTSFGFLVRAFIETIDEMSLDTIEALRATGASYTHIVVKAVLTESLPQMFSWVLFMVETNIRNATLIGILTGTGIGYLFDLYYKQLDYQMISLITLAIVFAVLIIEFISNYIRREILR</sequence>
<dbReference type="AlphaFoldDB" id="A0A9X4R228"/>
<dbReference type="GO" id="GO:0005886">
    <property type="term" value="C:plasma membrane"/>
    <property type="evidence" value="ECO:0007669"/>
    <property type="project" value="UniProtKB-SubCell"/>
</dbReference>
<dbReference type="InterPro" id="IPR035906">
    <property type="entry name" value="MetI-like_sf"/>
</dbReference>
<keyword evidence="4" id="KW-0533">Nickel</keyword>
<keyword evidence="3" id="KW-1003">Cell membrane</keyword>
<dbReference type="Gene3D" id="1.10.3720.10">
    <property type="entry name" value="MetI-like"/>
    <property type="match status" value="1"/>
</dbReference>
<evidence type="ECO:0000256" key="3">
    <source>
        <dbReference type="ARBA" id="ARBA00022475"/>
    </source>
</evidence>
<gene>
    <name evidence="11" type="ORF">M4L21_01795</name>
</gene>
<dbReference type="InterPro" id="IPR000515">
    <property type="entry name" value="MetI-like"/>
</dbReference>
<organism evidence="11 12">
    <name type="scientific">Staphylococcus equorum</name>
    <dbReference type="NCBI Taxonomy" id="246432"/>
    <lineage>
        <taxon>Bacteria</taxon>
        <taxon>Bacillati</taxon>
        <taxon>Bacillota</taxon>
        <taxon>Bacilli</taxon>
        <taxon>Bacillales</taxon>
        <taxon>Staphylococcaceae</taxon>
        <taxon>Staphylococcus</taxon>
    </lineage>
</organism>
<evidence type="ECO:0000256" key="6">
    <source>
        <dbReference type="ARBA" id="ARBA00022989"/>
    </source>
</evidence>
<keyword evidence="5 9" id="KW-0812">Transmembrane</keyword>
<feature type="transmembrane region" description="Helical" evidence="9">
    <location>
        <begin position="75"/>
        <end position="101"/>
    </location>
</feature>
<feature type="transmembrane region" description="Helical" evidence="9">
    <location>
        <begin position="45"/>
        <end position="63"/>
    </location>
</feature>
<proteinExistence type="inferred from homology"/>
<dbReference type="RefSeq" id="WP_277580230.1">
    <property type="nucleotide sequence ID" value="NZ_JAMBPV010000001.1"/>
</dbReference>
<accession>A0A9X4R228</accession>
<keyword evidence="8 9" id="KW-0472">Membrane</keyword>
<evidence type="ECO:0000256" key="8">
    <source>
        <dbReference type="ARBA" id="ARBA00023136"/>
    </source>
</evidence>
<dbReference type="PROSITE" id="PS50928">
    <property type="entry name" value="ABC_TM1"/>
    <property type="match status" value="1"/>
</dbReference>
<comment type="subcellular location">
    <subcellularLocation>
        <location evidence="1 9">Cell membrane</location>
        <topology evidence="1 9">Multi-pass membrane protein</topology>
    </subcellularLocation>
</comment>
<evidence type="ECO:0000259" key="10">
    <source>
        <dbReference type="PROSITE" id="PS50928"/>
    </source>
</evidence>
<evidence type="ECO:0000256" key="9">
    <source>
        <dbReference type="RuleBase" id="RU363032"/>
    </source>
</evidence>
<dbReference type="Proteomes" id="UP001152302">
    <property type="component" value="Unassembled WGS sequence"/>
</dbReference>
<dbReference type="GO" id="GO:0055085">
    <property type="term" value="P:transmembrane transport"/>
    <property type="evidence" value="ECO:0007669"/>
    <property type="project" value="InterPro"/>
</dbReference>
<dbReference type="CDD" id="cd06261">
    <property type="entry name" value="TM_PBP2"/>
    <property type="match status" value="1"/>
</dbReference>
<evidence type="ECO:0000256" key="4">
    <source>
        <dbReference type="ARBA" id="ARBA00022596"/>
    </source>
</evidence>
<feature type="domain" description="ABC transmembrane type-1" evidence="10">
    <location>
        <begin position="76"/>
        <end position="259"/>
    </location>
</feature>
<protein>
    <submittedName>
        <fullName evidence="11">ABC transporter permease subunit</fullName>
    </submittedName>
</protein>
<dbReference type="Pfam" id="PF00528">
    <property type="entry name" value="BPD_transp_1"/>
    <property type="match status" value="1"/>
</dbReference>
<evidence type="ECO:0000256" key="5">
    <source>
        <dbReference type="ARBA" id="ARBA00022692"/>
    </source>
</evidence>
<name>A0A9X4R228_9STAP</name>
<evidence type="ECO:0000313" key="12">
    <source>
        <dbReference type="Proteomes" id="UP001152302"/>
    </source>
</evidence>
<dbReference type="GO" id="GO:0015675">
    <property type="term" value="P:nickel cation transport"/>
    <property type="evidence" value="ECO:0007669"/>
    <property type="project" value="UniProtKB-KW"/>
</dbReference>
<evidence type="ECO:0000256" key="7">
    <source>
        <dbReference type="ARBA" id="ARBA00023112"/>
    </source>
</evidence>
<keyword evidence="2 9" id="KW-0813">Transport</keyword>
<dbReference type="SUPFAM" id="SSF161098">
    <property type="entry name" value="MetI-like"/>
    <property type="match status" value="1"/>
</dbReference>
<evidence type="ECO:0000313" key="11">
    <source>
        <dbReference type="EMBL" id="MDG0858043.1"/>
    </source>
</evidence>
<evidence type="ECO:0000256" key="1">
    <source>
        <dbReference type="ARBA" id="ARBA00004651"/>
    </source>
</evidence>
<keyword evidence="7" id="KW-0406">Ion transport</keyword>
<feature type="transmembrane region" description="Helical" evidence="9">
    <location>
        <begin position="239"/>
        <end position="262"/>
    </location>
</feature>
<evidence type="ECO:0000256" key="2">
    <source>
        <dbReference type="ARBA" id="ARBA00022448"/>
    </source>
</evidence>
<comment type="similarity">
    <text evidence="9">Belongs to the binding-protein-dependent transport system permease family.</text>
</comment>
<keyword evidence="7" id="KW-0921">Nickel transport</keyword>